<dbReference type="GO" id="GO:1901135">
    <property type="term" value="P:carbohydrate derivative metabolic process"/>
    <property type="evidence" value="ECO:0007669"/>
    <property type="project" value="InterPro"/>
</dbReference>
<dbReference type="Pfam" id="PF01380">
    <property type="entry name" value="SIS"/>
    <property type="match status" value="1"/>
</dbReference>
<dbReference type="Gene3D" id="1.10.10.10">
    <property type="entry name" value="Winged helix-like DNA-binding domain superfamily/Winged helix DNA-binding domain"/>
    <property type="match status" value="1"/>
</dbReference>
<evidence type="ECO:0000259" key="4">
    <source>
        <dbReference type="PROSITE" id="PS51071"/>
    </source>
</evidence>
<dbReference type="PROSITE" id="PS51071">
    <property type="entry name" value="HTH_RPIR"/>
    <property type="match status" value="1"/>
</dbReference>
<keyword evidence="2" id="KW-0238">DNA-binding</keyword>
<dbReference type="EMBL" id="QQTP01000003">
    <property type="protein sequence ID" value="RDJ26681.1"/>
    <property type="molecule type" value="Genomic_DNA"/>
</dbReference>
<protein>
    <submittedName>
        <fullName evidence="6">MurR/RpiR family transcriptional regulator</fullName>
    </submittedName>
</protein>
<evidence type="ECO:0000256" key="2">
    <source>
        <dbReference type="ARBA" id="ARBA00023125"/>
    </source>
</evidence>
<dbReference type="Proteomes" id="UP000255207">
    <property type="component" value="Unassembled WGS sequence"/>
</dbReference>
<dbReference type="SUPFAM" id="SSF53697">
    <property type="entry name" value="SIS domain"/>
    <property type="match status" value="1"/>
</dbReference>
<dbReference type="PANTHER" id="PTHR30514">
    <property type="entry name" value="GLUCOKINASE"/>
    <property type="match status" value="1"/>
</dbReference>
<keyword evidence="1" id="KW-0805">Transcription regulation</keyword>
<keyword evidence="7" id="KW-1185">Reference proteome</keyword>
<dbReference type="Pfam" id="PF01418">
    <property type="entry name" value="HTH_6"/>
    <property type="match status" value="1"/>
</dbReference>
<dbReference type="InterPro" id="IPR000281">
    <property type="entry name" value="HTH_RpiR"/>
</dbReference>
<dbReference type="AlphaFoldDB" id="A0A370L8G3"/>
<evidence type="ECO:0000313" key="7">
    <source>
        <dbReference type="Proteomes" id="UP000255207"/>
    </source>
</evidence>
<gene>
    <name evidence="6" type="ORF">DWE98_07450</name>
</gene>
<dbReference type="OrthoDB" id="9814676at2"/>
<keyword evidence="3" id="KW-0804">Transcription</keyword>
<organism evidence="6 7">
    <name type="scientific">Bosea caraganae</name>
    <dbReference type="NCBI Taxonomy" id="2763117"/>
    <lineage>
        <taxon>Bacteria</taxon>
        <taxon>Pseudomonadati</taxon>
        <taxon>Pseudomonadota</taxon>
        <taxon>Alphaproteobacteria</taxon>
        <taxon>Hyphomicrobiales</taxon>
        <taxon>Boseaceae</taxon>
        <taxon>Bosea</taxon>
    </lineage>
</organism>
<dbReference type="GO" id="GO:0003677">
    <property type="term" value="F:DNA binding"/>
    <property type="evidence" value="ECO:0007669"/>
    <property type="project" value="UniProtKB-KW"/>
</dbReference>
<evidence type="ECO:0000313" key="6">
    <source>
        <dbReference type="EMBL" id="RDJ26681.1"/>
    </source>
</evidence>
<dbReference type="InterPro" id="IPR009057">
    <property type="entry name" value="Homeodomain-like_sf"/>
</dbReference>
<evidence type="ECO:0000259" key="5">
    <source>
        <dbReference type="PROSITE" id="PS51464"/>
    </source>
</evidence>
<dbReference type="InterPro" id="IPR036388">
    <property type="entry name" value="WH-like_DNA-bd_sf"/>
</dbReference>
<dbReference type="InterPro" id="IPR035472">
    <property type="entry name" value="RpiR-like_SIS"/>
</dbReference>
<dbReference type="SUPFAM" id="SSF46689">
    <property type="entry name" value="Homeodomain-like"/>
    <property type="match status" value="1"/>
</dbReference>
<proteinExistence type="predicted"/>
<sequence length="290" mass="30574">MSQGLKPTTDLSNRIAQSYPSLSNGHRRAADFVLQHPLDVATMTIEGLAEGSGTSNATVTRFVRTLGYGGYGEFRSALSAALKFAHDPVDSFAGARSAAGSTFATFADALADQAANLQAARDGLTEAAATRAVELLLKAPRVFIAASGASHHVASFLEDGLALYLDADVIFASSRTGPERAIRHMMSARPNDLVVAISVPRYSRATLDLANFAKKRGAALLVLTDSPTSPLAPIADVTLFAPARSRLLPNSPTAVFALADALIAAVARERPDAVEALKELSESLLWTFHQ</sequence>
<comment type="caution">
    <text evidence="6">The sequence shown here is derived from an EMBL/GenBank/DDBJ whole genome shotgun (WGS) entry which is preliminary data.</text>
</comment>
<dbReference type="PANTHER" id="PTHR30514:SF18">
    <property type="entry name" value="RPIR-FAMILY TRANSCRIPTIONAL REGULATOR"/>
    <property type="match status" value="1"/>
</dbReference>
<dbReference type="RefSeq" id="WP_114828564.1">
    <property type="nucleotide sequence ID" value="NZ_QQTO01000001.1"/>
</dbReference>
<dbReference type="InterPro" id="IPR046348">
    <property type="entry name" value="SIS_dom_sf"/>
</dbReference>
<feature type="domain" description="HTH rpiR-type" evidence="4">
    <location>
        <begin position="9"/>
        <end position="85"/>
    </location>
</feature>
<dbReference type="InterPro" id="IPR047640">
    <property type="entry name" value="RpiR-like"/>
</dbReference>
<evidence type="ECO:0000256" key="1">
    <source>
        <dbReference type="ARBA" id="ARBA00023015"/>
    </source>
</evidence>
<dbReference type="InterPro" id="IPR001347">
    <property type="entry name" value="SIS_dom"/>
</dbReference>
<dbReference type="Gene3D" id="3.40.50.10490">
    <property type="entry name" value="Glucose-6-phosphate isomerase like protein, domain 1"/>
    <property type="match status" value="1"/>
</dbReference>
<evidence type="ECO:0000256" key="3">
    <source>
        <dbReference type="ARBA" id="ARBA00023163"/>
    </source>
</evidence>
<accession>A0A370L8G3</accession>
<dbReference type="PROSITE" id="PS51464">
    <property type="entry name" value="SIS"/>
    <property type="match status" value="1"/>
</dbReference>
<dbReference type="GO" id="GO:0003700">
    <property type="term" value="F:DNA-binding transcription factor activity"/>
    <property type="evidence" value="ECO:0007669"/>
    <property type="project" value="InterPro"/>
</dbReference>
<feature type="domain" description="SIS" evidence="5">
    <location>
        <begin position="132"/>
        <end position="272"/>
    </location>
</feature>
<dbReference type="GO" id="GO:0097367">
    <property type="term" value="F:carbohydrate derivative binding"/>
    <property type="evidence" value="ECO:0007669"/>
    <property type="project" value="InterPro"/>
</dbReference>
<dbReference type="CDD" id="cd05013">
    <property type="entry name" value="SIS_RpiR"/>
    <property type="match status" value="1"/>
</dbReference>
<name>A0A370L8G3_9HYPH</name>
<reference evidence="7" key="1">
    <citation type="submission" date="2018-07" db="EMBL/GenBank/DDBJ databases">
        <authorList>
            <person name="Safronova V.I."/>
            <person name="Chirak E.R."/>
            <person name="Sazanova A.L."/>
        </authorList>
    </citation>
    <scope>NUCLEOTIDE SEQUENCE [LARGE SCALE GENOMIC DNA]</scope>
    <source>
        <strain evidence="7">RCAM04685</strain>
    </source>
</reference>